<keyword evidence="3" id="KW-1185">Reference proteome</keyword>
<dbReference type="AlphaFoldDB" id="A0ABD3M768"/>
<feature type="region of interest" description="Disordered" evidence="1">
    <location>
        <begin position="160"/>
        <end position="197"/>
    </location>
</feature>
<gene>
    <name evidence="2" type="ORF">ACHAWU_007645</name>
</gene>
<feature type="compositionally biased region" description="Low complexity" evidence="1">
    <location>
        <begin position="41"/>
        <end position="51"/>
    </location>
</feature>
<name>A0ABD3M768_9STRA</name>
<accession>A0ABD3M768</accession>
<feature type="region of interest" description="Disordered" evidence="1">
    <location>
        <begin position="211"/>
        <end position="242"/>
    </location>
</feature>
<sequence>MNQPRYRDNADSGDNWRNTGSNNRQRSIQGTGRSNYGGRHNANTNNSTNNNPLGQAIGNWISNRKSRRQRTTNIHRNNRQRGEGTTTTTAPVGTEANAIQNMTRNALHFSYPPSGFITPIEHSLLYAMIEYPERYPEEVVKNEIEDEEFEIYLYVKENEGSTNRKSNAGRRADDDDGRVEQLRGDNNDDEHDDEEKPVSYAQLSALLSLSAEKNPSSPQEDQQHQSQATTNTNASTATSSSSQLSIGQALCKKLLKTITRYSDAHNLDRQTEIAEFLSPVERRCQIRTEKAALQQLLPAYAGYTLSLMTGNPLPLLIGVVALTSSDPMVEETNNVSGFSARAGRSGQMETAGLLDECDSD</sequence>
<protein>
    <submittedName>
        <fullName evidence="2">Uncharacterized protein</fullName>
    </submittedName>
</protein>
<dbReference type="Proteomes" id="UP001530293">
    <property type="component" value="Unassembled WGS sequence"/>
</dbReference>
<feature type="compositionally biased region" description="Polar residues" evidence="1">
    <location>
        <begin position="15"/>
        <end position="34"/>
    </location>
</feature>
<evidence type="ECO:0000313" key="2">
    <source>
        <dbReference type="EMBL" id="KAL3759901.1"/>
    </source>
</evidence>
<feature type="compositionally biased region" description="Basic and acidic residues" evidence="1">
    <location>
        <begin position="1"/>
        <end position="10"/>
    </location>
</feature>
<reference evidence="2 3" key="1">
    <citation type="submission" date="2024-10" db="EMBL/GenBank/DDBJ databases">
        <title>Updated reference genomes for cyclostephanoid diatoms.</title>
        <authorList>
            <person name="Roberts W.R."/>
            <person name="Alverson A.J."/>
        </authorList>
    </citation>
    <scope>NUCLEOTIDE SEQUENCE [LARGE SCALE GENOMIC DNA]</scope>
    <source>
        <strain evidence="2 3">AJA232-27</strain>
    </source>
</reference>
<feature type="region of interest" description="Disordered" evidence="1">
    <location>
        <begin position="1"/>
        <end position="94"/>
    </location>
</feature>
<comment type="caution">
    <text evidence="2">The sequence shown here is derived from an EMBL/GenBank/DDBJ whole genome shotgun (WGS) entry which is preliminary data.</text>
</comment>
<feature type="compositionally biased region" description="Low complexity" evidence="1">
    <location>
        <begin position="225"/>
        <end position="242"/>
    </location>
</feature>
<evidence type="ECO:0000256" key="1">
    <source>
        <dbReference type="SAM" id="MobiDB-lite"/>
    </source>
</evidence>
<evidence type="ECO:0000313" key="3">
    <source>
        <dbReference type="Proteomes" id="UP001530293"/>
    </source>
</evidence>
<proteinExistence type="predicted"/>
<feature type="compositionally biased region" description="Basic and acidic residues" evidence="1">
    <location>
        <begin position="170"/>
        <end position="186"/>
    </location>
</feature>
<organism evidence="2 3">
    <name type="scientific">Discostella pseudostelligera</name>
    <dbReference type="NCBI Taxonomy" id="259834"/>
    <lineage>
        <taxon>Eukaryota</taxon>
        <taxon>Sar</taxon>
        <taxon>Stramenopiles</taxon>
        <taxon>Ochrophyta</taxon>
        <taxon>Bacillariophyta</taxon>
        <taxon>Coscinodiscophyceae</taxon>
        <taxon>Thalassiosirophycidae</taxon>
        <taxon>Stephanodiscales</taxon>
        <taxon>Stephanodiscaceae</taxon>
        <taxon>Discostella</taxon>
    </lineage>
</organism>
<dbReference type="EMBL" id="JALLBG020000196">
    <property type="protein sequence ID" value="KAL3759901.1"/>
    <property type="molecule type" value="Genomic_DNA"/>
</dbReference>